<gene>
    <name evidence="2" type="ORF">AHMF7616_02078</name>
</gene>
<keyword evidence="3" id="KW-1185">Reference proteome</keyword>
<name>A0A369QFJ6_9BACT</name>
<evidence type="ECO:0000313" key="3">
    <source>
        <dbReference type="Proteomes" id="UP000253919"/>
    </source>
</evidence>
<dbReference type="SMART" id="SM00849">
    <property type="entry name" value="Lactamase_B"/>
    <property type="match status" value="1"/>
</dbReference>
<dbReference type="InterPro" id="IPR036866">
    <property type="entry name" value="RibonucZ/Hydroxyglut_hydro"/>
</dbReference>
<proteinExistence type="predicted"/>
<protein>
    <submittedName>
        <fullName evidence="2">UPF0173 metal-dependent hydrolase</fullName>
    </submittedName>
</protein>
<dbReference type="RefSeq" id="WP_115372769.1">
    <property type="nucleotide sequence ID" value="NZ_QASA01000001.1"/>
</dbReference>
<organism evidence="2 3">
    <name type="scientific">Adhaeribacter pallidiroseus</name>
    <dbReference type="NCBI Taxonomy" id="2072847"/>
    <lineage>
        <taxon>Bacteria</taxon>
        <taxon>Pseudomonadati</taxon>
        <taxon>Bacteroidota</taxon>
        <taxon>Cytophagia</taxon>
        <taxon>Cytophagales</taxon>
        <taxon>Hymenobacteraceae</taxon>
        <taxon>Adhaeribacter</taxon>
    </lineage>
</organism>
<dbReference type="InterPro" id="IPR050114">
    <property type="entry name" value="UPF0173_UPF0282_UlaG_hydrolase"/>
</dbReference>
<evidence type="ECO:0000313" key="2">
    <source>
        <dbReference type="EMBL" id="RDC63474.1"/>
    </source>
</evidence>
<comment type="caution">
    <text evidence="2">The sequence shown here is derived from an EMBL/GenBank/DDBJ whole genome shotgun (WGS) entry which is preliminary data.</text>
</comment>
<dbReference type="PANTHER" id="PTHR43546">
    <property type="entry name" value="UPF0173 METAL-DEPENDENT HYDROLASE MJ1163-RELATED"/>
    <property type="match status" value="1"/>
</dbReference>
<reference evidence="2 3" key="1">
    <citation type="submission" date="2018-04" db="EMBL/GenBank/DDBJ databases">
        <title>Adhaeribacter sp. HMF7616 genome sequencing and assembly.</title>
        <authorList>
            <person name="Kang H."/>
            <person name="Kang J."/>
            <person name="Cha I."/>
            <person name="Kim H."/>
            <person name="Joh K."/>
        </authorList>
    </citation>
    <scope>NUCLEOTIDE SEQUENCE [LARGE SCALE GENOMIC DNA]</scope>
    <source>
        <strain evidence="2 3">HMF7616</strain>
    </source>
</reference>
<dbReference type="GO" id="GO:0016787">
    <property type="term" value="F:hydrolase activity"/>
    <property type="evidence" value="ECO:0007669"/>
    <property type="project" value="UniProtKB-KW"/>
</dbReference>
<dbReference type="Pfam" id="PF13483">
    <property type="entry name" value="Lactamase_B_3"/>
    <property type="match status" value="1"/>
</dbReference>
<dbReference type="SUPFAM" id="SSF56281">
    <property type="entry name" value="Metallo-hydrolase/oxidoreductase"/>
    <property type="match status" value="1"/>
</dbReference>
<dbReference type="EMBL" id="QASA01000001">
    <property type="protein sequence ID" value="RDC63474.1"/>
    <property type="molecule type" value="Genomic_DNA"/>
</dbReference>
<dbReference type="AlphaFoldDB" id="A0A369QFJ6"/>
<dbReference type="NCBIfam" id="NF001911">
    <property type="entry name" value="PRK00685.1"/>
    <property type="match status" value="1"/>
</dbReference>
<keyword evidence="2" id="KW-0378">Hydrolase</keyword>
<dbReference type="PANTHER" id="PTHR43546:SF3">
    <property type="entry name" value="UPF0173 METAL-DEPENDENT HYDROLASE MJ1163"/>
    <property type="match status" value="1"/>
</dbReference>
<dbReference type="Gene3D" id="3.60.15.10">
    <property type="entry name" value="Ribonuclease Z/Hydroxyacylglutathione hydrolase-like"/>
    <property type="match status" value="1"/>
</dbReference>
<feature type="domain" description="Metallo-beta-lactamase" evidence="1">
    <location>
        <begin position="7"/>
        <end position="191"/>
    </location>
</feature>
<dbReference type="OrthoDB" id="9789133at2"/>
<accession>A0A369QFJ6</accession>
<dbReference type="Proteomes" id="UP000253919">
    <property type="component" value="Unassembled WGS sequence"/>
</dbReference>
<sequence length="227" mass="24972">MNVTYLGHSCFLFDFDGTKVLTDPFITYNALAKNIDKEAITCDYILLSHGHQDHMADAEFFLKKDNATLVAIYDIAEWFKEKGIENLVHLNIGGKTALPFGLVKMVTAVHSSVLPDGSYGGNPAGYVIQTKDKVIYFAGDTALTYDMKLIADRFKKVDVAFLPIGDALTMDIEDAVVAADWVNADKIIGMHYDTFPNIQLNKEAASQTAQQANKKLVLLAIGETTTI</sequence>
<dbReference type="InterPro" id="IPR001279">
    <property type="entry name" value="Metallo-B-lactamas"/>
</dbReference>
<evidence type="ECO:0000259" key="1">
    <source>
        <dbReference type="SMART" id="SM00849"/>
    </source>
</evidence>